<dbReference type="PIRSF" id="PIRSF005739">
    <property type="entry name" value="O-mtase"/>
    <property type="match status" value="1"/>
</dbReference>
<keyword evidence="1" id="KW-0489">Methyltransferase</keyword>
<dbReference type="InterPro" id="IPR001077">
    <property type="entry name" value="COMT_C"/>
</dbReference>
<sequence>MSKLIEIAGLETILSKLSSEVSQDEERRKKLLAILRQYVAAVESPLETIWRMMMEPHQSASLRTAMAMGLIEPIVSGSKTATDLASLTKCDKQLIVRILRPLSTIKIVEEIGCEKYAATAITKILTVPSVGGGFRFMFDQAATSVIHMPEFLARTSFKNPEGPMGNFQSAFNTELQMFPWLMEHPQQMSNFNDLMMGQRMNRIEWFNFADVDSILLNGFGETTENATLLVDVGGGRGHDLEAFRNRFPDAKGSLILQDLPPVIDDIKELHVDIMRTKHDFFTPQSVEGARAYYLRSILHDYSDAVCRKILQHIVTAMKPGYSKLLIFEWILPDVGTPLYPALLDINMLALLSGMERTETQWTELLSSVELEIVKFWMIDSETEGLIEAVRRG</sequence>
<evidence type="ECO:0000313" key="7">
    <source>
        <dbReference type="Proteomes" id="UP000664132"/>
    </source>
</evidence>
<dbReference type="InterPro" id="IPR029063">
    <property type="entry name" value="SAM-dependent_MTases_sf"/>
</dbReference>
<dbReference type="PANTHER" id="PTHR43712:SF1">
    <property type="entry name" value="HYPOTHETICAL O-METHYLTRANSFERASE (EUROFUNG)-RELATED"/>
    <property type="match status" value="1"/>
</dbReference>
<organism evidence="6 7">
    <name type="scientific">Cadophora malorum</name>
    <dbReference type="NCBI Taxonomy" id="108018"/>
    <lineage>
        <taxon>Eukaryota</taxon>
        <taxon>Fungi</taxon>
        <taxon>Dikarya</taxon>
        <taxon>Ascomycota</taxon>
        <taxon>Pezizomycotina</taxon>
        <taxon>Leotiomycetes</taxon>
        <taxon>Helotiales</taxon>
        <taxon>Ploettnerulaceae</taxon>
        <taxon>Cadophora</taxon>
    </lineage>
</organism>
<dbReference type="AlphaFoldDB" id="A0A8H7TCU6"/>
<dbReference type="OrthoDB" id="1535081at2759"/>
<protein>
    <recommendedName>
        <fullName evidence="5">O-methyltransferase C-terminal domain-containing protein</fullName>
    </recommendedName>
</protein>
<dbReference type="Pfam" id="PF00891">
    <property type="entry name" value="Methyltransf_2"/>
    <property type="match status" value="1"/>
</dbReference>
<comment type="caution">
    <text evidence="6">The sequence shown here is derived from an EMBL/GenBank/DDBJ whole genome shotgun (WGS) entry which is preliminary data.</text>
</comment>
<evidence type="ECO:0000256" key="2">
    <source>
        <dbReference type="ARBA" id="ARBA00022679"/>
    </source>
</evidence>
<dbReference type="InterPro" id="IPR016461">
    <property type="entry name" value="COMT-like"/>
</dbReference>
<dbReference type="GO" id="GO:0032259">
    <property type="term" value="P:methylation"/>
    <property type="evidence" value="ECO:0007669"/>
    <property type="project" value="UniProtKB-KW"/>
</dbReference>
<evidence type="ECO:0000259" key="5">
    <source>
        <dbReference type="Pfam" id="PF00891"/>
    </source>
</evidence>
<feature type="domain" description="O-methyltransferase C-terminal" evidence="5">
    <location>
        <begin position="224"/>
        <end position="367"/>
    </location>
</feature>
<evidence type="ECO:0000256" key="3">
    <source>
        <dbReference type="ARBA" id="ARBA00022691"/>
    </source>
</evidence>
<evidence type="ECO:0000256" key="4">
    <source>
        <dbReference type="PIRSR" id="PIRSR005739-1"/>
    </source>
</evidence>
<dbReference type="SUPFAM" id="SSF46785">
    <property type="entry name" value="Winged helix' DNA-binding domain"/>
    <property type="match status" value="1"/>
</dbReference>
<keyword evidence="7" id="KW-1185">Reference proteome</keyword>
<evidence type="ECO:0000256" key="1">
    <source>
        <dbReference type="ARBA" id="ARBA00022603"/>
    </source>
</evidence>
<dbReference type="Gene3D" id="1.10.10.10">
    <property type="entry name" value="Winged helix-like DNA-binding domain superfamily/Winged helix DNA-binding domain"/>
    <property type="match status" value="1"/>
</dbReference>
<gene>
    <name evidence="6" type="ORF">IFR04_010109</name>
</gene>
<dbReference type="InterPro" id="IPR036390">
    <property type="entry name" value="WH_DNA-bd_sf"/>
</dbReference>
<dbReference type="PANTHER" id="PTHR43712">
    <property type="entry name" value="PUTATIVE (AFU_ORTHOLOGUE AFUA_4G14580)-RELATED"/>
    <property type="match status" value="1"/>
</dbReference>
<keyword evidence="3" id="KW-0949">S-adenosyl-L-methionine</keyword>
<evidence type="ECO:0000313" key="6">
    <source>
        <dbReference type="EMBL" id="KAG4416780.1"/>
    </source>
</evidence>
<accession>A0A8H7TCU6</accession>
<dbReference type="GO" id="GO:0008171">
    <property type="term" value="F:O-methyltransferase activity"/>
    <property type="evidence" value="ECO:0007669"/>
    <property type="project" value="InterPro"/>
</dbReference>
<name>A0A8H7TCU6_9HELO</name>
<feature type="active site" description="Proton acceptor" evidence="4">
    <location>
        <position position="299"/>
    </location>
</feature>
<dbReference type="InterPro" id="IPR036388">
    <property type="entry name" value="WH-like_DNA-bd_sf"/>
</dbReference>
<dbReference type="SUPFAM" id="SSF53335">
    <property type="entry name" value="S-adenosyl-L-methionine-dependent methyltransferases"/>
    <property type="match status" value="1"/>
</dbReference>
<reference evidence="6" key="1">
    <citation type="submission" date="2021-02" db="EMBL/GenBank/DDBJ databases">
        <title>Genome sequence Cadophora malorum strain M34.</title>
        <authorList>
            <person name="Stefanovic E."/>
            <person name="Vu D."/>
            <person name="Scully C."/>
            <person name="Dijksterhuis J."/>
            <person name="Roader J."/>
            <person name="Houbraken J."/>
        </authorList>
    </citation>
    <scope>NUCLEOTIDE SEQUENCE</scope>
    <source>
        <strain evidence="6">M34</strain>
    </source>
</reference>
<dbReference type="Gene3D" id="3.40.50.150">
    <property type="entry name" value="Vaccinia Virus protein VP39"/>
    <property type="match status" value="1"/>
</dbReference>
<proteinExistence type="predicted"/>
<dbReference type="Proteomes" id="UP000664132">
    <property type="component" value="Unassembled WGS sequence"/>
</dbReference>
<dbReference type="EMBL" id="JAFJYH010000175">
    <property type="protein sequence ID" value="KAG4416780.1"/>
    <property type="molecule type" value="Genomic_DNA"/>
</dbReference>
<keyword evidence="2" id="KW-0808">Transferase</keyword>
<dbReference type="PROSITE" id="PS51683">
    <property type="entry name" value="SAM_OMT_II"/>
    <property type="match status" value="1"/>
</dbReference>